<reference evidence="8" key="1">
    <citation type="journal article" date="2020" name="Fungal Divers.">
        <title>Resolving the Mortierellaceae phylogeny through synthesis of multi-gene phylogenetics and phylogenomics.</title>
        <authorList>
            <person name="Vandepol N."/>
            <person name="Liber J."/>
            <person name="Desiro A."/>
            <person name="Na H."/>
            <person name="Kennedy M."/>
            <person name="Barry K."/>
            <person name="Grigoriev I.V."/>
            <person name="Miller A.N."/>
            <person name="O'Donnell K."/>
            <person name="Stajich J.E."/>
            <person name="Bonito G."/>
        </authorList>
    </citation>
    <scope>NUCLEOTIDE SEQUENCE</scope>
    <source>
        <strain evidence="8">NRRL 28262</strain>
    </source>
</reference>
<feature type="compositionally biased region" description="Basic and acidic residues" evidence="7">
    <location>
        <begin position="729"/>
        <end position="739"/>
    </location>
</feature>
<evidence type="ECO:0000256" key="7">
    <source>
        <dbReference type="SAM" id="MobiDB-lite"/>
    </source>
</evidence>
<comment type="subcellular location">
    <subcellularLocation>
        <location evidence="1">Nucleus</location>
    </subcellularLocation>
</comment>
<feature type="coiled-coil region" evidence="6">
    <location>
        <begin position="484"/>
        <end position="511"/>
    </location>
</feature>
<evidence type="ECO:0000256" key="4">
    <source>
        <dbReference type="ARBA" id="ARBA00023163"/>
    </source>
</evidence>
<keyword evidence="2" id="KW-0678">Repressor</keyword>
<name>A0AAD4H3B1_9FUNG</name>
<evidence type="ECO:0000256" key="6">
    <source>
        <dbReference type="SAM" id="Coils"/>
    </source>
</evidence>
<dbReference type="Proteomes" id="UP001194580">
    <property type="component" value="Unassembled WGS sequence"/>
</dbReference>
<dbReference type="EMBL" id="JAAAIL010001121">
    <property type="protein sequence ID" value="KAG0271521.1"/>
    <property type="molecule type" value="Genomic_DNA"/>
</dbReference>
<keyword evidence="4" id="KW-0804">Transcription</keyword>
<keyword evidence="6" id="KW-0175">Coiled coil</keyword>
<dbReference type="AlphaFoldDB" id="A0AAD4H3B1"/>
<dbReference type="GO" id="GO:0010468">
    <property type="term" value="P:regulation of gene expression"/>
    <property type="evidence" value="ECO:0007669"/>
    <property type="project" value="UniProtKB-ARBA"/>
</dbReference>
<dbReference type="InterPro" id="IPR013907">
    <property type="entry name" value="Sds3"/>
</dbReference>
<dbReference type="Pfam" id="PF08598">
    <property type="entry name" value="Sds3"/>
    <property type="match status" value="1"/>
</dbReference>
<feature type="compositionally biased region" description="Low complexity" evidence="7">
    <location>
        <begin position="17"/>
        <end position="56"/>
    </location>
</feature>
<sequence length="1058" mass="116281">MAIVPLLRRGSTRTRFGATNSSPSASTSTSNQATSGSGTAKPRDATVSAASTTLTAHVPGRPGRPRKVGSASAQVQEELDRPKRSRGRPPKLRDETEEAESPSDMDEPHSPSESTDPVNESLNIDMEVDQPESGPTSQTPPDHPDRKDSAAVTVEQDEQQSPRGRGSDRSQSKSGSQDRDRSKSRGDSESRSRSRNSDGQSRTMSRSGSETPTGKQGRAESSHVSEDRDGDDGTSASDGDDADADSDDDRRGTEASKEKRSRTERAPTKRRLRSSKRIPNVVAHLTADADGLDMDHLLSDFTEEQQQLKANTSAAMALTRLFQQGIQDSESLHPDMVDAQDYELIRHTFGEIEDLNLNLTGTMSTPDESNSEDDELTKDLKRDHRTAKRNLYEISTEYKVAKTSMRIQMVAALEVEETQIRAGTHPGLLAELKAIEDRRNARIEIATAQKGYAERMWEKNYQAVRKAAFDQYKAGLIDTRRIMIDLVQSRMDRIKREMEESNRVAEKANIKTKALTEALVYRNAIMMGHVDPAYDSCGESCSSYDSYSSSGSECSDCEVCTPSKHSKAPLLAAPQGLSRKEVAADLAFLFPEENRSRSAAPRDTFSPMGQVVSQQQHMIDQMNEERRKRRRVLDRELQNKTGYKKHAGQTADIRMNSGSPGRDMDIDQGGHDDLFEQQLVRSRHGKGYHPRAHSPTLQSARYRPAPDTPSARPTKDHQPRFIPGFGPDGPERASPKDDPDTSYSSRYPLADRYGRPWDAGRPGIPEKMTDPRRHHQPLPPTPVGGRDAPRSYGSTLLYDGSLSERNGRLADSPQDARQYLLHPRSRQYDQYRSRYEHDPALAYGSHYSPSLRHPSDPAAYYAPDPRAYPYDDPRAIAPPRKRPPMPPPSAQSDISGHPPYVRAPRGRPPKTPRSAWPEPAAAAAGAGVGTSKLSPYGRDHDYGRASFPPSPQEGPAAGARYSNGARSYPPGGYFPGYRSRDGGVPTSSPLLPGSRSHPLSPLGTLSRPTYPPGGFSGHMSPHHMSPDLRRGGSLAYPLPGGYGGPHPAPPPKGRQTPI</sequence>
<feature type="region of interest" description="Disordered" evidence="7">
    <location>
        <begin position="622"/>
        <end position="670"/>
    </location>
</feature>
<evidence type="ECO:0000256" key="5">
    <source>
        <dbReference type="ARBA" id="ARBA00023242"/>
    </source>
</evidence>
<gene>
    <name evidence="8" type="ORF">BGZ95_000661</name>
</gene>
<feature type="non-terminal residue" evidence="8">
    <location>
        <position position="1058"/>
    </location>
</feature>
<keyword evidence="9" id="KW-1185">Reference proteome</keyword>
<organism evidence="8 9">
    <name type="scientific">Linnemannia exigua</name>
    <dbReference type="NCBI Taxonomy" id="604196"/>
    <lineage>
        <taxon>Eukaryota</taxon>
        <taxon>Fungi</taxon>
        <taxon>Fungi incertae sedis</taxon>
        <taxon>Mucoromycota</taxon>
        <taxon>Mortierellomycotina</taxon>
        <taxon>Mortierellomycetes</taxon>
        <taxon>Mortierellales</taxon>
        <taxon>Mortierellaceae</taxon>
        <taxon>Linnemannia</taxon>
    </lineage>
</organism>
<evidence type="ECO:0000313" key="8">
    <source>
        <dbReference type="EMBL" id="KAG0271521.1"/>
    </source>
</evidence>
<feature type="region of interest" description="Disordered" evidence="7">
    <location>
        <begin position="684"/>
        <end position="816"/>
    </location>
</feature>
<protein>
    <submittedName>
        <fullName evidence="8">Uncharacterized protein</fullName>
    </submittedName>
</protein>
<dbReference type="SMART" id="SM01401">
    <property type="entry name" value="Sds3"/>
    <property type="match status" value="1"/>
</dbReference>
<feature type="region of interest" description="Disordered" evidence="7">
    <location>
        <begin position="846"/>
        <end position="1058"/>
    </location>
</feature>
<feature type="compositionally biased region" description="Basic and acidic residues" evidence="7">
    <location>
        <begin position="248"/>
        <end position="267"/>
    </location>
</feature>
<evidence type="ECO:0000256" key="2">
    <source>
        <dbReference type="ARBA" id="ARBA00022491"/>
    </source>
</evidence>
<keyword evidence="5" id="KW-0539">Nucleus</keyword>
<feature type="compositionally biased region" description="Acidic residues" evidence="7">
    <location>
        <begin position="228"/>
        <end position="247"/>
    </location>
</feature>
<feature type="compositionally biased region" description="Basic and acidic residues" evidence="7">
    <location>
        <begin position="165"/>
        <end position="196"/>
    </location>
</feature>
<keyword evidence="3" id="KW-0805">Transcription regulation</keyword>
<feature type="region of interest" description="Disordered" evidence="7">
    <location>
        <begin position="1"/>
        <end position="277"/>
    </location>
</feature>
<evidence type="ECO:0000256" key="1">
    <source>
        <dbReference type="ARBA" id="ARBA00004123"/>
    </source>
</evidence>
<dbReference type="GO" id="GO:0005654">
    <property type="term" value="C:nucleoplasm"/>
    <property type="evidence" value="ECO:0007669"/>
    <property type="project" value="UniProtKB-ARBA"/>
</dbReference>
<evidence type="ECO:0000313" key="9">
    <source>
        <dbReference type="Proteomes" id="UP001194580"/>
    </source>
</evidence>
<feature type="compositionally biased region" description="Low complexity" evidence="7">
    <location>
        <begin position="856"/>
        <end position="868"/>
    </location>
</feature>
<accession>A0AAD4H3B1</accession>
<comment type="caution">
    <text evidence="8">The sequence shown here is derived from an EMBL/GenBank/DDBJ whole genome shotgun (WGS) entry which is preliminary data.</text>
</comment>
<feature type="compositionally biased region" description="Acidic residues" evidence="7">
    <location>
        <begin position="95"/>
        <end position="105"/>
    </location>
</feature>
<feature type="compositionally biased region" description="Basic and acidic residues" evidence="7">
    <location>
        <begin position="217"/>
        <end position="227"/>
    </location>
</feature>
<feature type="compositionally biased region" description="Polar residues" evidence="7">
    <location>
        <begin position="200"/>
        <end position="214"/>
    </location>
</feature>
<feature type="compositionally biased region" description="Polar residues" evidence="7">
    <location>
        <begin position="111"/>
        <end position="122"/>
    </location>
</feature>
<proteinExistence type="predicted"/>
<evidence type="ECO:0000256" key="3">
    <source>
        <dbReference type="ARBA" id="ARBA00023015"/>
    </source>
</evidence>